<feature type="domain" description="C2 tensin-type" evidence="8">
    <location>
        <begin position="274"/>
        <end position="406"/>
    </location>
</feature>
<evidence type="ECO:0000259" key="8">
    <source>
        <dbReference type="PROSITE" id="PS51182"/>
    </source>
</evidence>
<evidence type="ECO:0000256" key="5">
    <source>
        <dbReference type="SAM" id="MobiDB-lite"/>
    </source>
</evidence>
<keyword evidence="4" id="KW-0443">Lipid metabolism</keyword>
<name>A0AA88KNL8_NAELO</name>
<dbReference type="InterPro" id="IPR016130">
    <property type="entry name" value="Tyr_Pase_AS"/>
</dbReference>
<dbReference type="Proteomes" id="UP000816034">
    <property type="component" value="Unassembled WGS sequence"/>
</dbReference>
<dbReference type="Pfam" id="PF22785">
    <property type="entry name" value="Tc-R-P"/>
    <property type="match status" value="1"/>
</dbReference>
<dbReference type="GO" id="GO:0004721">
    <property type="term" value="F:phosphoprotein phosphatase activity"/>
    <property type="evidence" value="ECO:0007669"/>
    <property type="project" value="UniProtKB-KW"/>
</dbReference>
<dbReference type="InterPro" id="IPR000387">
    <property type="entry name" value="Tyr_Pase_dom"/>
</dbReference>
<dbReference type="SMART" id="SM01326">
    <property type="entry name" value="PTEN_C2"/>
    <property type="match status" value="1"/>
</dbReference>
<dbReference type="Pfam" id="PF10409">
    <property type="entry name" value="PTEN_C2"/>
    <property type="match status" value="1"/>
</dbReference>
<reference evidence="9 10" key="1">
    <citation type="journal article" date="2018" name="BMC Genomics">
        <title>The genome of Naegleria lovaniensis, the basis for a comparative approach to unravel pathogenicity factors of the human pathogenic amoeba N. fowleri.</title>
        <authorList>
            <person name="Liechti N."/>
            <person name="Schurch N."/>
            <person name="Bruggmann R."/>
            <person name="Wittwer M."/>
        </authorList>
    </citation>
    <scope>NUCLEOTIDE SEQUENCE [LARGE SCALE GENOMIC DNA]</scope>
    <source>
        <strain evidence="9 10">ATCC 30569</strain>
    </source>
</reference>
<dbReference type="AlphaFoldDB" id="A0AA88KNL8"/>
<feature type="compositionally biased region" description="Polar residues" evidence="5">
    <location>
        <begin position="225"/>
        <end position="234"/>
    </location>
</feature>
<keyword evidence="10" id="KW-1185">Reference proteome</keyword>
<dbReference type="EMBL" id="PYSW02000005">
    <property type="protein sequence ID" value="KAG2392258.1"/>
    <property type="molecule type" value="Genomic_DNA"/>
</dbReference>
<dbReference type="SUPFAM" id="SSF52799">
    <property type="entry name" value="(Phosphotyrosine protein) phosphatases II"/>
    <property type="match status" value="1"/>
</dbReference>
<dbReference type="RefSeq" id="XP_044554152.1">
    <property type="nucleotide sequence ID" value="XM_044688285.1"/>
</dbReference>
<dbReference type="InterPro" id="IPR029021">
    <property type="entry name" value="Prot-tyrosine_phosphatase-like"/>
</dbReference>
<keyword evidence="2" id="KW-0378">Hydrolase</keyword>
<evidence type="ECO:0000313" key="10">
    <source>
        <dbReference type="Proteomes" id="UP000816034"/>
    </source>
</evidence>
<evidence type="ECO:0000259" key="7">
    <source>
        <dbReference type="PROSITE" id="PS51181"/>
    </source>
</evidence>
<proteinExistence type="inferred from homology"/>
<evidence type="ECO:0000259" key="6">
    <source>
        <dbReference type="PROSITE" id="PS50056"/>
    </source>
</evidence>
<dbReference type="Gene3D" id="2.60.40.1110">
    <property type="match status" value="1"/>
</dbReference>
<evidence type="ECO:0000256" key="3">
    <source>
        <dbReference type="ARBA" id="ARBA00022912"/>
    </source>
</evidence>
<sequence length="409" mass="46815">MKILRRLVSKKKKRYEDPENGFDLDLAYITPNIIAMGYPSPDFEKIYRNPMSEVQRFLETRHKDKYKLWNLCAERSYDKTCFHGRVEDRFQFYDHEAPKFEILIPFCKSVHEWLSQDPGNVAVIHCKAGKGRTGVCISCYLYYSQFLPTAKECLDYYARARTKNHKGVTIPSQRRYVYYLEKACLENASRAKRSIGIVETTSSDSIQSNNEDSVAASSLKKTHSGGLSRTNESTSTITELAMTEKKEPPIPTSLSFISIFDQLGDSDILFPNSNPSLILQSLTLSPAPVVAGYINMEVLDSNFSVLYDHKSTERNGITYKTTDSSVQFKCNVPVNGDFKIVVKKKKRGKFVKFFHFWVNTLFVEQNSDSDLYSVTLEKSELDKLYRDTKHKKLPEGCKIIATFSRASNE</sequence>
<evidence type="ECO:0008006" key="11">
    <source>
        <dbReference type="Google" id="ProtNLM"/>
    </source>
</evidence>
<feature type="region of interest" description="Disordered" evidence="5">
    <location>
        <begin position="201"/>
        <end position="234"/>
    </location>
</feature>
<evidence type="ECO:0000256" key="2">
    <source>
        <dbReference type="ARBA" id="ARBA00022801"/>
    </source>
</evidence>
<dbReference type="InterPro" id="IPR029023">
    <property type="entry name" value="Tensin_phosphatase"/>
</dbReference>
<dbReference type="InterPro" id="IPR035892">
    <property type="entry name" value="C2_domain_sf"/>
</dbReference>
<keyword evidence="3" id="KW-0904">Protein phosphatase</keyword>
<dbReference type="PROSITE" id="PS51181">
    <property type="entry name" value="PPASE_TENSIN"/>
    <property type="match status" value="1"/>
</dbReference>
<evidence type="ECO:0000313" key="9">
    <source>
        <dbReference type="EMBL" id="KAG2392258.1"/>
    </source>
</evidence>
<accession>A0AA88KNL8</accession>
<comment type="caution">
    <text evidence="9">The sequence shown here is derived from an EMBL/GenBank/DDBJ whole genome shotgun (WGS) entry which is preliminary data.</text>
</comment>
<feature type="compositionally biased region" description="Polar residues" evidence="5">
    <location>
        <begin position="201"/>
        <end position="216"/>
    </location>
</feature>
<dbReference type="Gene3D" id="3.90.190.10">
    <property type="entry name" value="Protein tyrosine phosphatase superfamily"/>
    <property type="match status" value="1"/>
</dbReference>
<feature type="domain" description="Tyrosine specific protein phosphatases" evidence="6">
    <location>
        <begin position="101"/>
        <end position="175"/>
    </location>
</feature>
<protein>
    <recommendedName>
        <fullName evidence="11">Phosphatidylinositol-3,4,5-trisphosphate 3-phosphatase</fullName>
    </recommendedName>
</protein>
<dbReference type="GO" id="GO:0006629">
    <property type="term" value="P:lipid metabolic process"/>
    <property type="evidence" value="ECO:0007669"/>
    <property type="project" value="UniProtKB-KW"/>
</dbReference>
<dbReference type="GeneID" id="68104964"/>
<dbReference type="InterPro" id="IPR051281">
    <property type="entry name" value="Dual-spec_lipid-protein_phosph"/>
</dbReference>
<evidence type="ECO:0000256" key="1">
    <source>
        <dbReference type="ARBA" id="ARBA00007881"/>
    </source>
</evidence>
<evidence type="ECO:0000256" key="4">
    <source>
        <dbReference type="ARBA" id="ARBA00023098"/>
    </source>
</evidence>
<comment type="similarity">
    <text evidence="1">Belongs to the PTEN phosphatase protein family.</text>
</comment>
<organism evidence="9 10">
    <name type="scientific">Naegleria lovaniensis</name>
    <name type="common">Amoeba</name>
    <dbReference type="NCBI Taxonomy" id="51637"/>
    <lineage>
        <taxon>Eukaryota</taxon>
        <taxon>Discoba</taxon>
        <taxon>Heterolobosea</taxon>
        <taxon>Tetramitia</taxon>
        <taxon>Eutetramitia</taxon>
        <taxon>Vahlkampfiidae</taxon>
        <taxon>Naegleria</taxon>
    </lineage>
</organism>
<dbReference type="InterPro" id="IPR045101">
    <property type="entry name" value="PTP_PTEN"/>
</dbReference>
<dbReference type="GO" id="GO:0016314">
    <property type="term" value="F:phosphatidylinositol-3,4,5-trisphosphate 3-phosphatase activity"/>
    <property type="evidence" value="ECO:0007669"/>
    <property type="project" value="TreeGrafter"/>
</dbReference>
<dbReference type="PROSITE" id="PS50056">
    <property type="entry name" value="TYR_PHOSPHATASE_2"/>
    <property type="match status" value="1"/>
</dbReference>
<dbReference type="PANTHER" id="PTHR12305">
    <property type="entry name" value="PHOSPHATASE WITH HOMOLOGY TO TENSIN"/>
    <property type="match status" value="1"/>
</dbReference>
<dbReference type="CDD" id="cd14509">
    <property type="entry name" value="PTP_PTEN"/>
    <property type="match status" value="1"/>
</dbReference>
<dbReference type="GO" id="GO:0005829">
    <property type="term" value="C:cytosol"/>
    <property type="evidence" value="ECO:0007669"/>
    <property type="project" value="TreeGrafter"/>
</dbReference>
<dbReference type="PROSITE" id="PS51182">
    <property type="entry name" value="C2_TENSIN"/>
    <property type="match status" value="1"/>
</dbReference>
<dbReference type="SUPFAM" id="SSF49562">
    <property type="entry name" value="C2 domain (Calcium/lipid-binding domain, CaLB)"/>
    <property type="match status" value="1"/>
</dbReference>
<gene>
    <name evidence="9" type="ORF">C9374_012510</name>
</gene>
<dbReference type="InterPro" id="IPR014020">
    <property type="entry name" value="Tensin_C2-dom"/>
</dbReference>
<feature type="domain" description="Phosphatase tensin-type" evidence="7">
    <location>
        <begin position="15"/>
        <end position="187"/>
    </location>
</feature>
<dbReference type="PROSITE" id="PS00383">
    <property type="entry name" value="TYR_PHOSPHATASE_1"/>
    <property type="match status" value="1"/>
</dbReference>